<keyword evidence="2" id="KW-0813">Transport</keyword>
<dbReference type="PRINTS" id="PR00335">
    <property type="entry name" value="KUPTAKETRKA"/>
</dbReference>
<keyword evidence="3" id="KW-0633">Potassium transport</keyword>
<feature type="domain" description="RCK C-terminal" evidence="8">
    <location>
        <begin position="371"/>
        <end position="453"/>
    </location>
</feature>
<proteinExistence type="predicted"/>
<dbReference type="PROSITE" id="PS51201">
    <property type="entry name" value="RCK_N"/>
    <property type="match status" value="2"/>
</dbReference>
<dbReference type="InterPro" id="IPR036291">
    <property type="entry name" value="NAD(P)-bd_dom_sf"/>
</dbReference>
<keyword evidence="5" id="KW-0520">NAD</keyword>
<sequence>MKILIAGSGKVGTTLTRQLSAEGYDLTLIDTNSSVLEQSLERYDVMAVHGNCAAMETLKEAGVEKADLLIAVTNADEMNLLCSMTAHGVNPRLHTIARIRNPEYTDQIYEMRNVFALSLSVNPERQAAMEIEQLLKYPGFLKREAFAKGRVEIVELKVKPGSPLCNVALSDLNSIIGCKVLVCTVLRKGLAAAPDGNFILCEGDRIFVTATTNTLTTLLKNLGIITHKVRRVMICGGSRISYYLAERLLKSGINVQIIEQNYNRCLELANLLPQACIVHGDASNQVLLTSEGLESSDALVTLTGLDELNMIISLYGNACGIPQVITKVGHLENNDLLDSLSLGSVICPKDLCSNTIVRYVRAMKKQEGAALTIHSIADGQAEAIEFMVDDQTLHCGEPLKAIHLKRNVLIACIIHGSRTEIPAGDSVFSLGDTLIIVSVSSQVIYQLNDIFEA</sequence>
<dbReference type="AlphaFoldDB" id="A0AAE3E912"/>
<evidence type="ECO:0000256" key="3">
    <source>
        <dbReference type="ARBA" id="ARBA00022538"/>
    </source>
</evidence>
<dbReference type="InterPro" id="IPR050721">
    <property type="entry name" value="Trk_Ktr_HKT_K-transport"/>
</dbReference>
<evidence type="ECO:0000256" key="2">
    <source>
        <dbReference type="ARBA" id="ARBA00022448"/>
    </source>
</evidence>
<dbReference type="Pfam" id="PF02080">
    <property type="entry name" value="TrkA_C"/>
    <property type="match status" value="1"/>
</dbReference>
<dbReference type="Gene3D" id="3.30.70.1450">
    <property type="entry name" value="Regulator of K+ conductance, C-terminal domain"/>
    <property type="match status" value="2"/>
</dbReference>
<dbReference type="EMBL" id="JAJEQR010000009">
    <property type="protein sequence ID" value="MCC2230220.1"/>
    <property type="molecule type" value="Genomic_DNA"/>
</dbReference>
<dbReference type="NCBIfam" id="NF007039">
    <property type="entry name" value="PRK09496.3-2"/>
    <property type="match status" value="1"/>
</dbReference>
<evidence type="ECO:0000259" key="7">
    <source>
        <dbReference type="PROSITE" id="PS51201"/>
    </source>
</evidence>
<reference evidence="9" key="1">
    <citation type="submission" date="2021-10" db="EMBL/GenBank/DDBJ databases">
        <title>Anaerobic single-cell dispensing facilitates the cultivation of human gut bacteria.</title>
        <authorList>
            <person name="Afrizal A."/>
        </authorList>
    </citation>
    <scope>NUCLEOTIDE SEQUENCE</scope>
    <source>
        <strain evidence="9">CLA-AA-H215</strain>
    </source>
</reference>
<evidence type="ECO:0000313" key="10">
    <source>
        <dbReference type="Proteomes" id="UP001198182"/>
    </source>
</evidence>
<evidence type="ECO:0000256" key="5">
    <source>
        <dbReference type="ARBA" id="ARBA00023027"/>
    </source>
</evidence>
<gene>
    <name evidence="9" type="primary">trkA</name>
    <name evidence="9" type="ORF">LKD81_04285</name>
</gene>
<feature type="domain" description="RCK C-terminal" evidence="8">
    <location>
        <begin position="141"/>
        <end position="224"/>
    </location>
</feature>
<dbReference type="GO" id="GO:0015079">
    <property type="term" value="F:potassium ion transmembrane transporter activity"/>
    <property type="evidence" value="ECO:0007669"/>
    <property type="project" value="InterPro"/>
</dbReference>
<dbReference type="InterPro" id="IPR036721">
    <property type="entry name" value="RCK_C_sf"/>
</dbReference>
<dbReference type="SUPFAM" id="SSF51735">
    <property type="entry name" value="NAD(P)-binding Rossmann-fold domains"/>
    <property type="match status" value="2"/>
</dbReference>
<comment type="caution">
    <text evidence="9">The sequence shown here is derived from an EMBL/GenBank/DDBJ whole genome shotgun (WGS) entry which is preliminary data.</text>
</comment>
<keyword evidence="10" id="KW-1185">Reference proteome</keyword>
<evidence type="ECO:0000256" key="6">
    <source>
        <dbReference type="ARBA" id="ARBA00023065"/>
    </source>
</evidence>
<accession>A0AAE3E912</accession>
<organism evidence="9 10">
    <name type="scientific">Hominifimenecus microfluidus</name>
    <dbReference type="NCBI Taxonomy" id="2885348"/>
    <lineage>
        <taxon>Bacteria</taxon>
        <taxon>Bacillati</taxon>
        <taxon>Bacillota</taxon>
        <taxon>Clostridia</taxon>
        <taxon>Lachnospirales</taxon>
        <taxon>Lachnospiraceae</taxon>
        <taxon>Hominifimenecus</taxon>
    </lineage>
</organism>
<feature type="domain" description="RCK N-terminal" evidence="7">
    <location>
        <begin position="1"/>
        <end position="118"/>
    </location>
</feature>
<keyword evidence="6" id="KW-0406">Ion transport</keyword>
<feature type="domain" description="RCK N-terminal" evidence="7">
    <location>
        <begin position="229"/>
        <end position="347"/>
    </location>
</feature>
<dbReference type="Gene3D" id="3.40.50.720">
    <property type="entry name" value="NAD(P)-binding Rossmann-like Domain"/>
    <property type="match status" value="2"/>
</dbReference>
<evidence type="ECO:0000256" key="4">
    <source>
        <dbReference type="ARBA" id="ARBA00022958"/>
    </source>
</evidence>
<name>A0AAE3E912_9FIRM</name>
<evidence type="ECO:0000259" key="8">
    <source>
        <dbReference type="PROSITE" id="PS51202"/>
    </source>
</evidence>
<dbReference type="InterPro" id="IPR006036">
    <property type="entry name" value="K_uptake_TrkA"/>
</dbReference>
<dbReference type="SUPFAM" id="SSF116726">
    <property type="entry name" value="TrkA C-terminal domain-like"/>
    <property type="match status" value="2"/>
</dbReference>
<dbReference type="Pfam" id="PF02254">
    <property type="entry name" value="TrkA_N"/>
    <property type="match status" value="2"/>
</dbReference>
<dbReference type="RefSeq" id="WP_308452929.1">
    <property type="nucleotide sequence ID" value="NZ_JAJEQR010000009.1"/>
</dbReference>
<dbReference type="NCBIfam" id="NF007033">
    <property type="entry name" value="PRK09496.1-5"/>
    <property type="match status" value="1"/>
</dbReference>
<protein>
    <recommendedName>
        <fullName evidence="1">Trk system potassium uptake protein TrkA</fullName>
    </recommendedName>
</protein>
<dbReference type="InterPro" id="IPR006037">
    <property type="entry name" value="RCK_C"/>
</dbReference>
<dbReference type="PANTHER" id="PTHR43833:SF5">
    <property type="entry name" value="TRK SYSTEM POTASSIUM UPTAKE PROTEIN TRKA"/>
    <property type="match status" value="1"/>
</dbReference>
<dbReference type="PANTHER" id="PTHR43833">
    <property type="entry name" value="POTASSIUM CHANNEL PROTEIN 2-RELATED-RELATED"/>
    <property type="match status" value="1"/>
</dbReference>
<dbReference type="InterPro" id="IPR003148">
    <property type="entry name" value="RCK_N"/>
</dbReference>
<keyword evidence="4" id="KW-0630">Potassium</keyword>
<evidence type="ECO:0000313" key="9">
    <source>
        <dbReference type="EMBL" id="MCC2230220.1"/>
    </source>
</evidence>
<evidence type="ECO:0000256" key="1">
    <source>
        <dbReference type="ARBA" id="ARBA00017378"/>
    </source>
</evidence>
<dbReference type="GO" id="GO:0005886">
    <property type="term" value="C:plasma membrane"/>
    <property type="evidence" value="ECO:0007669"/>
    <property type="project" value="InterPro"/>
</dbReference>
<dbReference type="Proteomes" id="UP001198182">
    <property type="component" value="Unassembled WGS sequence"/>
</dbReference>
<dbReference type="PROSITE" id="PS51202">
    <property type="entry name" value="RCK_C"/>
    <property type="match status" value="2"/>
</dbReference>